<proteinExistence type="predicted"/>
<evidence type="ECO:0000256" key="1">
    <source>
        <dbReference type="SAM" id="MobiDB-lite"/>
    </source>
</evidence>
<organism evidence="2 3">
    <name type="scientific">Candidatus Gottesmanbacteria bacterium RIFCSPHIGHO2_02_FULL_40_13</name>
    <dbReference type="NCBI Taxonomy" id="1798384"/>
    <lineage>
        <taxon>Bacteria</taxon>
        <taxon>Candidatus Gottesmaniibacteriota</taxon>
    </lineage>
</organism>
<evidence type="ECO:0000313" key="3">
    <source>
        <dbReference type="Proteomes" id="UP000177092"/>
    </source>
</evidence>
<evidence type="ECO:0000313" key="2">
    <source>
        <dbReference type="EMBL" id="OGG21258.1"/>
    </source>
</evidence>
<gene>
    <name evidence="2" type="ORF">A3D03_02705</name>
</gene>
<dbReference type="Proteomes" id="UP000177092">
    <property type="component" value="Unassembled WGS sequence"/>
</dbReference>
<accession>A0A1F6A986</accession>
<feature type="region of interest" description="Disordered" evidence="1">
    <location>
        <begin position="253"/>
        <end position="277"/>
    </location>
</feature>
<dbReference type="AlphaFoldDB" id="A0A1F6A986"/>
<reference evidence="2 3" key="1">
    <citation type="journal article" date="2016" name="Nat. Commun.">
        <title>Thousands of microbial genomes shed light on interconnected biogeochemical processes in an aquifer system.</title>
        <authorList>
            <person name="Anantharaman K."/>
            <person name="Brown C.T."/>
            <person name="Hug L.A."/>
            <person name="Sharon I."/>
            <person name="Castelle C.J."/>
            <person name="Probst A.J."/>
            <person name="Thomas B.C."/>
            <person name="Singh A."/>
            <person name="Wilkins M.J."/>
            <person name="Karaoz U."/>
            <person name="Brodie E.L."/>
            <person name="Williams K.H."/>
            <person name="Hubbard S.S."/>
            <person name="Banfield J.F."/>
        </authorList>
    </citation>
    <scope>NUCLEOTIDE SEQUENCE [LARGE SCALE GENOMIC DNA]</scope>
</reference>
<dbReference type="InterPro" id="IPR013324">
    <property type="entry name" value="RNA_pol_sigma_r3/r4-like"/>
</dbReference>
<dbReference type="SUPFAM" id="SSF88659">
    <property type="entry name" value="Sigma3 and sigma4 domains of RNA polymerase sigma factors"/>
    <property type="match status" value="1"/>
</dbReference>
<sequence length="1125" mass="129914">MTEREESEYQYPDLTAAMQEICSPEMMAINNAAIRVGNLFLMDRMRALSEHTFDVIEDVQAREKIVVNSEQIQKIRALYAQIAYQALSHFDKKLIFYQNLPNWEDARTRFEKMVLLHWIPLQDHSAQDNIDRLYRYTNVYTRICRSIGLGLFSGVPEFTFSGLTYNHQNSGNDLAFEESGFMAAGEDTSPSRTVEENESVSDLIKLISSMEPDDQRIINFLMSGYSPDELIAEGISPESIEAARLNLQQLLGPQTDKPSLSTTTPQDTVDNDHTTGNSRWTQTWKNAIETLSLKEIFAFLDMLSDRERLAILKITKYYRPEESVKRFRLSLQITEATFYSDLHRGIAKFSELITSHQISPHSRPIAEIISELDRFKPIYGKNFQLHLSSPRVWLTRITDGEKHFVWGNLTDKEREIISLSVVLVEEGPILRMSYSVQEIAGLTNTSLPVVYKIILRAIKLIKTRQKRPILENGMILRQNTFQYALIKRKPTLSSYKFSSLTPREREIFELATTPNPDGRYKSVESLEELFGSKSISTLLRLMNSRLEKKPWRIFRLYSGVRRALTNYDRIPGNYFKVALILKRAIGAGIPLTSAYPIIARVNGINLDIFKRWAANIIADGQRLEPHIKHPYQSVFSVKTGERETQKAVCDFAVYDEFIKQYPDLKDTFGFMLMRLDKVQEFYQDPENPILVVVDGSKFVKRIVRHKFNYLFGCYPEELPHLLSYTEEKIILLYETAEKVLGTHNPDLRNTLSDFETFRSSVRNTLDAVLQSMPEVSPKKAIKRVKEFLGLPEDGMDRMTASWSQGNLLPPDVTTYKRFVEYVYIAGLLEKYKDKLRFIAHLPSISFSPQTPTINSIHMVEDVLIDGIAQNIHALYQNDGIYFEHATLTKTRNRKELANMNFDDLDNFLRQLNKWASSFTYDDRSLLRKPNRSLSLVRTYIDRGVARAVSHFGVYPEPNPYSSLSTALSFMEDRLRRSGISKAQDMPNSSDREKFERLFLINVSLFRDLCQRERQDFSSIIDKLAQKIDERYALSAYLYGTPSSYEELVSRLVDYARKHDIRTDKITNRTFFRYFPAIENISDSNYGRRSDAGGKSRTPLRTLTKRFHTTPSQLISDVVNHLRDGP</sequence>
<protein>
    <submittedName>
        <fullName evidence="2">Uncharacterized protein</fullName>
    </submittedName>
</protein>
<dbReference type="EMBL" id="MFJN01000025">
    <property type="protein sequence ID" value="OGG21258.1"/>
    <property type="molecule type" value="Genomic_DNA"/>
</dbReference>
<name>A0A1F6A986_9BACT</name>
<comment type="caution">
    <text evidence="2">The sequence shown here is derived from an EMBL/GenBank/DDBJ whole genome shotgun (WGS) entry which is preliminary data.</text>
</comment>